<evidence type="ECO:0000259" key="5">
    <source>
        <dbReference type="Pfam" id="PF01266"/>
    </source>
</evidence>
<dbReference type="GO" id="GO:0016491">
    <property type="term" value="F:oxidoreductase activity"/>
    <property type="evidence" value="ECO:0007669"/>
    <property type="project" value="UniProtKB-KW"/>
</dbReference>
<dbReference type="STRING" id="2282107.A0A286U5A1"/>
<dbReference type="InterPro" id="IPR023753">
    <property type="entry name" value="FAD/NAD-binding_dom"/>
</dbReference>
<organism evidence="7 8">
    <name type="scientific">Pyrrhoderma noxium</name>
    <dbReference type="NCBI Taxonomy" id="2282107"/>
    <lineage>
        <taxon>Eukaryota</taxon>
        <taxon>Fungi</taxon>
        <taxon>Dikarya</taxon>
        <taxon>Basidiomycota</taxon>
        <taxon>Agaricomycotina</taxon>
        <taxon>Agaricomycetes</taxon>
        <taxon>Hymenochaetales</taxon>
        <taxon>Hymenochaetaceae</taxon>
        <taxon>Pyrrhoderma</taxon>
    </lineage>
</organism>
<dbReference type="GO" id="GO:0050661">
    <property type="term" value="F:NADP binding"/>
    <property type="evidence" value="ECO:0007669"/>
    <property type="project" value="InterPro"/>
</dbReference>
<gene>
    <name evidence="7" type="ORF">PNOK_0930900</name>
</gene>
<dbReference type="InParanoid" id="A0A286U5A1"/>
<evidence type="ECO:0000256" key="4">
    <source>
        <dbReference type="SAM" id="Phobius"/>
    </source>
</evidence>
<evidence type="ECO:0000313" key="8">
    <source>
        <dbReference type="Proteomes" id="UP000217199"/>
    </source>
</evidence>
<keyword evidence="1" id="KW-0285">Flavoprotein</keyword>
<dbReference type="PIRSF" id="PIRSF000332">
    <property type="entry name" value="FMO"/>
    <property type="match status" value="1"/>
</dbReference>
<dbReference type="AlphaFoldDB" id="A0A286U5A1"/>
<keyword evidence="4" id="KW-0812">Transmembrane</keyword>
<sequence length="519" mass="58834">MDEFSLRLRWDTVTNIPSRVFVFFFDLFYQFVQVLIILLFKPPIPNKLEEPLQPYGKIAVIGAGLTGVSTAAHCIAHNFDVTLYDKNDDVGGIWSHVNATSGLQINSLLYRFHPGVFWKEGFPKRDEILKEIRRIWKEYNLEKRTRLGTEVIKVHRVPGTGPKPDSKSIERKVTDDAKLLSDRSQWLVYTTKNRDTKPDGPFDAVVCTIGTCGEPHRIEFEGTDAFLKKGGRIVHSSELDQLQSYKNEVNGINDKTITAESSSSHREHDISSFELNDSQIRLSLAEKTNYADIVKVNKTSEEPKGEQNRGKDISNPLDIHRKTIAIVGSGASGIEAAEWAVEKGAKKVYLLSRDDKWIIPRNVIFDTLIAMQPFGREMPLSFIYEGILKEIHYRDLTDSVAPKERGLFVGTPVVNDKILGYIRNGTVEYIRCSTEKLTEKGALTTLHDEGKKEREFEVDTIILATGFKRPSIDFLPKELFPEVYSRPNLYLQNFSTEDWSVLLTNASYMNAIGTVGHFV</sequence>
<keyword evidence="3" id="KW-0560">Oxidoreductase</keyword>
<dbReference type="GO" id="GO:0050660">
    <property type="term" value="F:flavin adenine dinucleotide binding"/>
    <property type="evidence" value="ECO:0007669"/>
    <property type="project" value="InterPro"/>
</dbReference>
<evidence type="ECO:0000256" key="1">
    <source>
        <dbReference type="ARBA" id="ARBA00022630"/>
    </source>
</evidence>
<dbReference type="InterPro" id="IPR000960">
    <property type="entry name" value="Flavin_mOase"/>
</dbReference>
<accession>A0A286U5A1</accession>
<evidence type="ECO:0000256" key="3">
    <source>
        <dbReference type="ARBA" id="ARBA00023002"/>
    </source>
</evidence>
<dbReference type="EMBL" id="NBII01000011">
    <property type="protein sequence ID" value="PAV14756.1"/>
    <property type="molecule type" value="Genomic_DNA"/>
</dbReference>
<dbReference type="SUPFAM" id="SSF51905">
    <property type="entry name" value="FAD/NAD(P)-binding domain"/>
    <property type="match status" value="2"/>
</dbReference>
<feature type="transmembrane region" description="Helical" evidence="4">
    <location>
        <begin position="20"/>
        <end position="40"/>
    </location>
</feature>
<dbReference type="Proteomes" id="UP000217199">
    <property type="component" value="Unassembled WGS sequence"/>
</dbReference>
<comment type="caution">
    <text evidence="7">The sequence shown here is derived from an EMBL/GenBank/DDBJ whole genome shotgun (WGS) entry which is preliminary data.</text>
</comment>
<name>A0A286U5A1_9AGAM</name>
<dbReference type="InterPro" id="IPR036188">
    <property type="entry name" value="FAD/NAD-bd_sf"/>
</dbReference>
<keyword evidence="8" id="KW-1185">Reference proteome</keyword>
<dbReference type="Gene3D" id="3.50.50.60">
    <property type="entry name" value="FAD/NAD(P)-binding domain"/>
    <property type="match status" value="2"/>
</dbReference>
<dbReference type="Pfam" id="PF01266">
    <property type="entry name" value="DAO"/>
    <property type="match status" value="1"/>
</dbReference>
<keyword evidence="4" id="KW-1133">Transmembrane helix</keyword>
<dbReference type="OrthoDB" id="66881at2759"/>
<dbReference type="PRINTS" id="PR00419">
    <property type="entry name" value="ADXRDTASE"/>
</dbReference>
<keyword evidence="2" id="KW-0274">FAD</keyword>
<proteinExistence type="predicted"/>
<feature type="domain" description="FAD dependent oxidoreductase" evidence="5">
    <location>
        <begin position="57"/>
        <end position="252"/>
    </location>
</feature>
<reference evidence="7 8" key="1">
    <citation type="journal article" date="2017" name="Mol. Ecol.">
        <title>Comparative and population genomic landscape of Phellinus noxius: A hypervariable fungus causing root rot in trees.</title>
        <authorList>
            <person name="Chung C.L."/>
            <person name="Lee T.J."/>
            <person name="Akiba M."/>
            <person name="Lee H.H."/>
            <person name="Kuo T.H."/>
            <person name="Liu D."/>
            <person name="Ke H.M."/>
            <person name="Yokoi T."/>
            <person name="Roa M.B."/>
            <person name="Lu M.J."/>
            <person name="Chang Y.Y."/>
            <person name="Ann P.J."/>
            <person name="Tsai J.N."/>
            <person name="Chen C.Y."/>
            <person name="Tzean S.S."/>
            <person name="Ota Y."/>
            <person name="Hattori T."/>
            <person name="Sahashi N."/>
            <person name="Liou R.F."/>
            <person name="Kikuchi T."/>
            <person name="Tsai I.J."/>
        </authorList>
    </citation>
    <scope>NUCLEOTIDE SEQUENCE [LARGE SCALE GENOMIC DNA]</scope>
    <source>
        <strain evidence="7 8">FFPRI411160</strain>
    </source>
</reference>
<dbReference type="InterPro" id="IPR050346">
    <property type="entry name" value="FMO-like"/>
</dbReference>
<protein>
    <submittedName>
        <fullName evidence="7">FAD NAD(P)-binding domain-containing</fullName>
    </submittedName>
</protein>
<evidence type="ECO:0000256" key="2">
    <source>
        <dbReference type="ARBA" id="ARBA00022827"/>
    </source>
</evidence>
<evidence type="ECO:0000259" key="6">
    <source>
        <dbReference type="Pfam" id="PF07992"/>
    </source>
</evidence>
<keyword evidence="4" id="KW-0472">Membrane</keyword>
<feature type="domain" description="FAD/NAD(P)-binding" evidence="6">
    <location>
        <begin position="323"/>
        <end position="469"/>
    </location>
</feature>
<evidence type="ECO:0000313" key="7">
    <source>
        <dbReference type="EMBL" id="PAV14756.1"/>
    </source>
</evidence>
<dbReference type="Pfam" id="PF07992">
    <property type="entry name" value="Pyr_redox_2"/>
    <property type="match status" value="1"/>
</dbReference>
<dbReference type="PANTHER" id="PTHR23023">
    <property type="entry name" value="DIMETHYLANILINE MONOOXYGENASE"/>
    <property type="match status" value="1"/>
</dbReference>
<dbReference type="InterPro" id="IPR006076">
    <property type="entry name" value="FAD-dep_OxRdtase"/>
</dbReference>